<sequence length="44" mass="4328">DRPVAPAPPRRVARPRDGGRVAPLRGGDGGRGARGGGRGAGRAA</sequence>
<evidence type="ECO:0000256" key="1">
    <source>
        <dbReference type="SAM" id="MobiDB-lite"/>
    </source>
</evidence>
<gene>
    <name evidence="2" type="ORF">AVDCRST_MAG11-3779</name>
</gene>
<protein>
    <submittedName>
        <fullName evidence="2">Uncharacterized protein</fullName>
    </submittedName>
</protein>
<dbReference type="EMBL" id="CADCTU010000803">
    <property type="protein sequence ID" value="CAA9355325.1"/>
    <property type="molecule type" value="Genomic_DNA"/>
</dbReference>
<proteinExistence type="predicted"/>
<feature type="non-terminal residue" evidence="2">
    <location>
        <position position="44"/>
    </location>
</feature>
<feature type="compositionally biased region" description="Gly residues" evidence="1">
    <location>
        <begin position="26"/>
        <end position="44"/>
    </location>
</feature>
<organism evidence="2">
    <name type="scientific">uncultured Gemmatimonadaceae bacterium</name>
    <dbReference type="NCBI Taxonomy" id="246130"/>
    <lineage>
        <taxon>Bacteria</taxon>
        <taxon>Pseudomonadati</taxon>
        <taxon>Gemmatimonadota</taxon>
        <taxon>Gemmatimonadia</taxon>
        <taxon>Gemmatimonadales</taxon>
        <taxon>Gemmatimonadaceae</taxon>
        <taxon>environmental samples</taxon>
    </lineage>
</organism>
<feature type="non-terminal residue" evidence="2">
    <location>
        <position position="1"/>
    </location>
</feature>
<feature type="region of interest" description="Disordered" evidence="1">
    <location>
        <begin position="1"/>
        <end position="44"/>
    </location>
</feature>
<dbReference type="AlphaFoldDB" id="A0A6J4MHA2"/>
<reference evidence="2" key="1">
    <citation type="submission" date="2020-02" db="EMBL/GenBank/DDBJ databases">
        <authorList>
            <person name="Meier V. D."/>
        </authorList>
    </citation>
    <scope>NUCLEOTIDE SEQUENCE</scope>
    <source>
        <strain evidence="2">AVDCRST_MAG11</strain>
    </source>
</reference>
<evidence type="ECO:0000313" key="2">
    <source>
        <dbReference type="EMBL" id="CAA9355325.1"/>
    </source>
</evidence>
<name>A0A6J4MHA2_9BACT</name>
<accession>A0A6J4MHA2</accession>